<dbReference type="Pfam" id="PF01740">
    <property type="entry name" value="STAS"/>
    <property type="match status" value="1"/>
</dbReference>
<dbReference type="RefSeq" id="WP_186911777.1">
    <property type="nucleotide sequence ID" value="NZ_JACOFV010000005.1"/>
</dbReference>
<feature type="transmembrane region" description="Helical" evidence="5">
    <location>
        <begin position="128"/>
        <end position="146"/>
    </location>
</feature>
<dbReference type="Pfam" id="PF00916">
    <property type="entry name" value="Sulfate_transp"/>
    <property type="match status" value="1"/>
</dbReference>
<dbReference type="GO" id="GO:0055085">
    <property type="term" value="P:transmembrane transport"/>
    <property type="evidence" value="ECO:0007669"/>
    <property type="project" value="InterPro"/>
</dbReference>
<gene>
    <name evidence="7" type="ORF">H8K32_07040</name>
</gene>
<dbReference type="PROSITE" id="PS50801">
    <property type="entry name" value="STAS"/>
    <property type="match status" value="1"/>
</dbReference>
<accession>A0A923HDN9</accession>
<evidence type="ECO:0000313" key="8">
    <source>
        <dbReference type="Proteomes" id="UP000634011"/>
    </source>
</evidence>
<comment type="subcellular location">
    <subcellularLocation>
        <location evidence="1">Membrane</location>
        <topology evidence="1">Multi-pass membrane protein</topology>
    </subcellularLocation>
</comment>
<sequence length="555" mass="58948">MEFRWSGLRLQMPKFSTQDIIAGLSIAGLLLPEAVAYSSIGNLPPQAGVLALFAGLLCYGLLGSSRFAIVSATSSSAAVMAAATASMANGDPQHRMALAFGLIILSGIFFVLASLAKIGSVSEFVAKPVLRGFAFALALTITIKQFSKIVDVHSTETNFLYYVADIGSQFVIWNVNGILVGLVALVMLFSLARFPKIPGGLITIACGIAAGKFLHLEQYGIHLVGSMQLQLPTPGLPPLAHHEWARLGELALAMVMILYAESYSSIRTYALKHGDQTSANRDLFAFGISNIVSGLFHGMPVGAGYSATSANEAAGAQSKLAGLCAALTVLVMVWTLLPLIELIPEPVLAAIVIHAVSHSLSLYAFKPYMVWRRDVIVVFVAIAGVIVLGVLDGLLTAIAISIALMLRRIANANVTVLGRLGSSHDFVSMQNHPEAKSVPGVIIFRPETPMFFANAERITTEIRHGIAAADNSVHSFIVSLEESYDLDSSSLQALADLSNLIASQHRQLFFARLKDQVQDILDQGVAIGLMPAYSSGISVDDTVAMANKPSAAVTT</sequence>
<keyword evidence="3 5" id="KW-1133">Transmembrane helix</keyword>
<dbReference type="EMBL" id="JACOFV010000005">
    <property type="protein sequence ID" value="MBC3861849.1"/>
    <property type="molecule type" value="Genomic_DNA"/>
</dbReference>
<feature type="transmembrane region" description="Helical" evidence="5">
    <location>
        <begin position="46"/>
        <end position="62"/>
    </location>
</feature>
<comment type="caution">
    <text evidence="7">The sequence shown here is derived from an EMBL/GenBank/DDBJ whole genome shotgun (WGS) entry which is preliminary data.</text>
</comment>
<feature type="transmembrane region" description="Helical" evidence="5">
    <location>
        <begin position="377"/>
        <end position="406"/>
    </location>
</feature>
<dbReference type="Gene3D" id="3.30.750.24">
    <property type="entry name" value="STAS domain"/>
    <property type="match status" value="1"/>
</dbReference>
<feature type="transmembrane region" description="Helical" evidence="5">
    <location>
        <begin position="96"/>
        <end position="116"/>
    </location>
</feature>
<dbReference type="InterPro" id="IPR011547">
    <property type="entry name" value="SLC26A/SulP_dom"/>
</dbReference>
<feature type="transmembrane region" description="Helical" evidence="5">
    <location>
        <begin position="166"/>
        <end position="189"/>
    </location>
</feature>
<dbReference type="GO" id="GO:0016020">
    <property type="term" value="C:membrane"/>
    <property type="evidence" value="ECO:0007669"/>
    <property type="project" value="UniProtKB-SubCell"/>
</dbReference>
<keyword evidence="2 5" id="KW-0812">Transmembrane</keyword>
<proteinExistence type="predicted"/>
<evidence type="ECO:0000256" key="2">
    <source>
        <dbReference type="ARBA" id="ARBA00022692"/>
    </source>
</evidence>
<evidence type="ECO:0000256" key="5">
    <source>
        <dbReference type="SAM" id="Phobius"/>
    </source>
</evidence>
<dbReference type="InterPro" id="IPR036513">
    <property type="entry name" value="STAS_dom_sf"/>
</dbReference>
<evidence type="ECO:0000313" key="7">
    <source>
        <dbReference type="EMBL" id="MBC3861849.1"/>
    </source>
</evidence>
<evidence type="ECO:0000256" key="1">
    <source>
        <dbReference type="ARBA" id="ARBA00004141"/>
    </source>
</evidence>
<evidence type="ECO:0000256" key="4">
    <source>
        <dbReference type="ARBA" id="ARBA00023136"/>
    </source>
</evidence>
<dbReference type="Proteomes" id="UP000634011">
    <property type="component" value="Unassembled WGS sequence"/>
</dbReference>
<feature type="transmembrane region" description="Helical" evidence="5">
    <location>
        <begin position="201"/>
        <end position="224"/>
    </location>
</feature>
<evidence type="ECO:0000256" key="3">
    <source>
        <dbReference type="ARBA" id="ARBA00022989"/>
    </source>
</evidence>
<dbReference type="InterPro" id="IPR001902">
    <property type="entry name" value="SLC26A/SulP_fam"/>
</dbReference>
<keyword evidence="4 5" id="KW-0472">Membrane</keyword>
<reference evidence="7" key="1">
    <citation type="submission" date="2020-08" db="EMBL/GenBank/DDBJ databases">
        <title>Novel species isolated from subtropical streams in China.</title>
        <authorList>
            <person name="Lu H."/>
        </authorList>
    </citation>
    <scope>NUCLEOTIDE SEQUENCE</scope>
    <source>
        <strain evidence="7">KACC 12607</strain>
    </source>
</reference>
<feature type="transmembrane region" description="Helical" evidence="5">
    <location>
        <begin position="320"/>
        <end position="340"/>
    </location>
</feature>
<keyword evidence="8" id="KW-1185">Reference proteome</keyword>
<organism evidence="7 8">
    <name type="scientific">Undibacterium jejuense</name>
    <dbReference type="NCBI Taxonomy" id="1344949"/>
    <lineage>
        <taxon>Bacteria</taxon>
        <taxon>Pseudomonadati</taxon>
        <taxon>Pseudomonadota</taxon>
        <taxon>Betaproteobacteria</taxon>
        <taxon>Burkholderiales</taxon>
        <taxon>Oxalobacteraceae</taxon>
        <taxon>Undibacterium</taxon>
    </lineage>
</organism>
<dbReference type="CDD" id="cd07042">
    <property type="entry name" value="STAS_SulP_like_sulfate_transporter"/>
    <property type="match status" value="1"/>
</dbReference>
<evidence type="ECO:0000259" key="6">
    <source>
        <dbReference type="PROSITE" id="PS50801"/>
    </source>
</evidence>
<dbReference type="InterPro" id="IPR002645">
    <property type="entry name" value="STAS_dom"/>
</dbReference>
<dbReference type="AlphaFoldDB" id="A0A923HDN9"/>
<feature type="domain" description="STAS" evidence="6">
    <location>
        <begin position="431"/>
        <end position="546"/>
    </location>
</feature>
<feature type="transmembrane region" description="Helical" evidence="5">
    <location>
        <begin position="283"/>
        <end position="300"/>
    </location>
</feature>
<name>A0A923HDN9_9BURK</name>
<protein>
    <submittedName>
        <fullName evidence="7">SulP family inorganic anion transporter</fullName>
    </submittedName>
</protein>
<feature type="transmembrane region" description="Helical" evidence="5">
    <location>
        <begin position="347"/>
        <end position="365"/>
    </location>
</feature>
<dbReference type="PANTHER" id="PTHR11814">
    <property type="entry name" value="SULFATE TRANSPORTER"/>
    <property type="match status" value="1"/>
</dbReference>
<dbReference type="SUPFAM" id="SSF52091">
    <property type="entry name" value="SpoIIaa-like"/>
    <property type="match status" value="1"/>
</dbReference>